<organism evidence="1 2">
    <name type="scientific">Lactobacillus equicursoris</name>
    <dbReference type="NCBI Taxonomy" id="420645"/>
    <lineage>
        <taxon>Bacteria</taxon>
        <taxon>Bacillati</taxon>
        <taxon>Bacillota</taxon>
        <taxon>Bacilli</taxon>
        <taxon>Lactobacillales</taxon>
        <taxon>Lactobacillaceae</taxon>
        <taxon>Lactobacillus</taxon>
    </lineage>
</organism>
<gene>
    <name evidence="1" type="ORF">FYJ61_08610</name>
</gene>
<evidence type="ECO:0000313" key="1">
    <source>
        <dbReference type="EMBL" id="MST80497.1"/>
    </source>
</evidence>
<dbReference type="AlphaFoldDB" id="A0A844FQ45"/>
<dbReference type="RefSeq" id="WP_154487377.1">
    <property type="nucleotide sequence ID" value="NZ_VUMW01000031.1"/>
</dbReference>
<reference evidence="1 2" key="1">
    <citation type="submission" date="2019-08" db="EMBL/GenBank/DDBJ databases">
        <title>In-depth cultivation of the pig gut microbiome towards novel bacterial diversity and tailored functional studies.</title>
        <authorList>
            <person name="Wylensek D."/>
            <person name="Hitch T.C.A."/>
            <person name="Clavel T."/>
        </authorList>
    </citation>
    <scope>NUCLEOTIDE SEQUENCE [LARGE SCALE GENOMIC DNA]</scope>
    <source>
        <strain evidence="1 2">WCA-470BD-2E</strain>
    </source>
</reference>
<evidence type="ECO:0000313" key="2">
    <source>
        <dbReference type="Proteomes" id="UP000452141"/>
    </source>
</evidence>
<protein>
    <submittedName>
        <fullName evidence="1">Uncharacterized protein</fullName>
    </submittedName>
</protein>
<dbReference type="EMBL" id="VUMW01000031">
    <property type="protein sequence ID" value="MST80497.1"/>
    <property type="molecule type" value="Genomic_DNA"/>
</dbReference>
<accession>A0A844FQ45</accession>
<proteinExistence type="predicted"/>
<dbReference type="Proteomes" id="UP000452141">
    <property type="component" value="Unassembled WGS sequence"/>
</dbReference>
<sequence length="351" mass="39290">MKLVELHTKADRLTGSYYLGYLVYQNEDLTVLIGLDDDANASGLILVNNQDLVGMVEQSPSLAYCQRLIDEGKSTDPFQLMPVNQELLKGNLSNFFEAGKAALFKKLPVNVTLNNGVIYSGIVTEATLEELRIRQIDGNFALDRIHSVIPMKQISSLEINSALGKMWSEYQDSDIAGNPYDLVELYLDWLDDDRFGNYLLGRVLLEDDHYLLFESINDYGQLEAICLVNRDDIIHECTASPVIDFYSFLLTRNQEAGIFDLNKLDHLAQSLDHVPSPLEVLQNAGQQLVSVDDYAAPVEMTGYIQGLTDSEVYIEDPVTGQVAPFAIDRICTIDLASSELEKMKEYLAAQE</sequence>
<name>A0A844FQ45_9LACO</name>
<comment type="caution">
    <text evidence="1">The sequence shown here is derived from an EMBL/GenBank/DDBJ whole genome shotgun (WGS) entry which is preliminary data.</text>
</comment>